<sequence>MTDCAALAAALAEPLAGTAPVAPAWLCLEQPGPWGNDALADSHLDSGTGAELNRRMKGTGVRVVLIRRPGRHPDLHRPRPRRVYLASTRPGASWLARNTVDDAKQLLDLDFTALAHGDRQGFGTLTADPLLLVCTNGKRDRCCALLGRPIAAELAAQHGEAVWESTHTGGHRFAPAVVALPTGYVHGRLDGQQTRRLLTATAAGEILAEGCRGRATWTRAGQAAELAVRELTGDRDANSLAVQGDEALPSGEHMVTVAHNDGRLWRVRVVEEIQRPPRANSCGKAPTEPVSFRAIL</sequence>
<dbReference type="RefSeq" id="WP_377850565.1">
    <property type="nucleotide sequence ID" value="NZ_JBHLZU010000005.1"/>
</dbReference>
<dbReference type="Proteomes" id="UP001589693">
    <property type="component" value="Unassembled WGS sequence"/>
</dbReference>
<dbReference type="InterPro" id="IPR009737">
    <property type="entry name" value="Aim32/Apd1-like"/>
</dbReference>
<gene>
    <name evidence="1" type="ORF">ACFFQA_05675</name>
</gene>
<dbReference type="PIRSF" id="PIRSF035042">
    <property type="entry name" value="UCP035042_thirdx"/>
    <property type="match status" value="1"/>
</dbReference>
<protein>
    <submittedName>
        <fullName evidence="1">Sucrase ferredoxin</fullName>
    </submittedName>
</protein>
<dbReference type="InterPro" id="IPR036249">
    <property type="entry name" value="Thioredoxin-like_sf"/>
</dbReference>
<comment type="caution">
    <text evidence="1">The sequence shown here is derived from an EMBL/GenBank/DDBJ whole genome shotgun (WGS) entry which is preliminary data.</text>
</comment>
<dbReference type="InterPro" id="IPR010350">
    <property type="entry name" value="Aim32/Apd1-like_bac"/>
</dbReference>
<name>A0ABV5ZRB1_9PSEU</name>
<accession>A0ABV5ZRB1</accession>
<evidence type="ECO:0000313" key="1">
    <source>
        <dbReference type="EMBL" id="MFB9903422.1"/>
    </source>
</evidence>
<reference evidence="1 2" key="1">
    <citation type="submission" date="2024-09" db="EMBL/GenBank/DDBJ databases">
        <authorList>
            <person name="Sun Q."/>
            <person name="Mori K."/>
        </authorList>
    </citation>
    <scope>NUCLEOTIDE SEQUENCE [LARGE SCALE GENOMIC DNA]</scope>
    <source>
        <strain evidence="1 2">TBRC 7907</strain>
    </source>
</reference>
<dbReference type="SUPFAM" id="SSF52833">
    <property type="entry name" value="Thioredoxin-like"/>
    <property type="match status" value="1"/>
</dbReference>
<dbReference type="EMBL" id="JBHLZU010000005">
    <property type="protein sequence ID" value="MFB9903422.1"/>
    <property type="molecule type" value="Genomic_DNA"/>
</dbReference>
<organism evidence="1 2">
    <name type="scientific">Allokutzneria oryzae</name>
    <dbReference type="NCBI Taxonomy" id="1378989"/>
    <lineage>
        <taxon>Bacteria</taxon>
        <taxon>Bacillati</taxon>
        <taxon>Actinomycetota</taxon>
        <taxon>Actinomycetes</taxon>
        <taxon>Pseudonocardiales</taxon>
        <taxon>Pseudonocardiaceae</taxon>
        <taxon>Allokutzneria</taxon>
    </lineage>
</organism>
<dbReference type="Pfam" id="PF06999">
    <property type="entry name" value="Suc_Fer-like"/>
    <property type="match status" value="1"/>
</dbReference>
<dbReference type="CDD" id="cd03062">
    <property type="entry name" value="TRX_Fd_Sucrase"/>
    <property type="match status" value="1"/>
</dbReference>
<keyword evidence="2" id="KW-1185">Reference proteome</keyword>
<evidence type="ECO:0000313" key="2">
    <source>
        <dbReference type="Proteomes" id="UP001589693"/>
    </source>
</evidence>
<proteinExistence type="predicted"/>